<evidence type="ECO:0008006" key="4">
    <source>
        <dbReference type="Google" id="ProtNLM"/>
    </source>
</evidence>
<dbReference type="AlphaFoldDB" id="A0A943T7Y4"/>
<evidence type="ECO:0000313" key="3">
    <source>
        <dbReference type="Proteomes" id="UP000739069"/>
    </source>
</evidence>
<protein>
    <recommendedName>
        <fullName evidence="4">Lipoprotein</fullName>
    </recommendedName>
</protein>
<name>A0A943T7Y4_9MICC</name>
<sequence length="197" mass="21199">MASKTTLGVLVLTGALTLGMCASATAGASSSSNGTSLTARTVTVDDASFASARATPASTASTETSEIQIISEVPSSSSETYVPRDDASQTESTWLQLGDTENYVDAVVRGNKITVTYHLNYEETATVVWVGTFESGQGDYSWISVGDRRTMDRNPMVASESEKEFTVRDGMLTFSFTFRGETHTVQLMKFEGENPQR</sequence>
<dbReference type="EMBL" id="JAGZXI010000006">
    <property type="protein sequence ID" value="MBS6635031.1"/>
    <property type="molecule type" value="Genomic_DNA"/>
</dbReference>
<accession>A0A943T7Y4</accession>
<proteinExistence type="predicted"/>
<evidence type="ECO:0000313" key="2">
    <source>
        <dbReference type="EMBL" id="MBS6635031.1"/>
    </source>
</evidence>
<dbReference type="Proteomes" id="UP000739069">
    <property type="component" value="Unassembled WGS sequence"/>
</dbReference>
<organism evidence="2 3">
    <name type="scientific">Rothia mucilaginosa</name>
    <dbReference type="NCBI Taxonomy" id="43675"/>
    <lineage>
        <taxon>Bacteria</taxon>
        <taxon>Bacillati</taxon>
        <taxon>Actinomycetota</taxon>
        <taxon>Actinomycetes</taxon>
        <taxon>Micrococcales</taxon>
        <taxon>Micrococcaceae</taxon>
        <taxon>Rothia</taxon>
    </lineage>
</organism>
<feature type="signal peptide" evidence="1">
    <location>
        <begin position="1"/>
        <end position="26"/>
    </location>
</feature>
<feature type="chain" id="PRO_5038821640" description="Lipoprotein" evidence="1">
    <location>
        <begin position="27"/>
        <end position="197"/>
    </location>
</feature>
<reference evidence="2" key="1">
    <citation type="submission" date="2021-02" db="EMBL/GenBank/DDBJ databases">
        <title>Infant gut strain persistence is associated with maternal origin, phylogeny, and functional potential including surface adhesion and iron acquisition.</title>
        <authorList>
            <person name="Lou Y.C."/>
        </authorList>
    </citation>
    <scope>NUCLEOTIDE SEQUENCE</scope>
    <source>
        <strain evidence="2">L1_008_092G1_dasL1_008_092G1_concoct_16</strain>
    </source>
</reference>
<keyword evidence="1" id="KW-0732">Signal</keyword>
<gene>
    <name evidence="2" type="ORF">KH265_05155</name>
</gene>
<evidence type="ECO:0000256" key="1">
    <source>
        <dbReference type="SAM" id="SignalP"/>
    </source>
</evidence>
<dbReference type="RefSeq" id="WP_303952712.1">
    <property type="nucleotide sequence ID" value="NZ_JAGZXI010000006.1"/>
</dbReference>
<comment type="caution">
    <text evidence="2">The sequence shown here is derived from an EMBL/GenBank/DDBJ whole genome shotgun (WGS) entry which is preliminary data.</text>
</comment>